<keyword evidence="1" id="KW-1133">Transmembrane helix</keyword>
<name>A0A8S1RZL4_PAROT</name>
<feature type="transmembrane region" description="Helical" evidence="1">
    <location>
        <begin position="6"/>
        <end position="23"/>
    </location>
</feature>
<evidence type="ECO:0000313" key="2">
    <source>
        <dbReference type="EMBL" id="CAD8132535.1"/>
    </source>
</evidence>
<reference evidence="2" key="1">
    <citation type="submission" date="2021-01" db="EMBL/GenBank/DDBJ databases">
        <authorList>
            <consortium name="Genoscope - CEA"/>
            <person name="William W."/>
        </authorList>
    </citation>
    <scope>NUCLEOTIDE SEQUENCE</scope>
</reference>
<evidence type="ECO:0000313" key="3">
    <source>
        <dbReference type="Proteomes" id="UP000683925"/>
    </source>
</evidence>
<protein>
    <submittedName>
        <fullName evidence="2">Uncharacterized protein</fullName>
    </submittedName>
</protein>
<comment type="caution">
    <text evidence="2">The sequence shown here is derived from an EMBL/GenBank/DDBJ whole genome shotgun (WGS) entry which is preliminary data.</text>
</comment>
<dbReference type="EMBL" id="CAJJDP010000001">
    <property type="protein sequence ID" value="CAD8132535.1"/>
    <property type="molecule type" value="Genomic_DNA"/>
</dbReference>
<keyword evidence="1" id="KW-0472">Membrane</keyword>
<keyword evidence="3" id="KW-1185">Reference proteome</keyword>
<dbReference type="AlphaFoldDB" id="A0A8S1RZL4"/>
<evidence type="ECO:0000256" key="1">
    <source>
        <dbReference type="SAM" id="Phobius"/>
    </source>
</evidence>
<keyword evidence="1" id="KW-0812">Transmembrane</keyword>
<accession>A0A8S1RZL4</accession>
<proteinExistence type="predicted"/>
<gene>
    <name evidence="2" type="ORF">POCTA_138.1.T0030490</name>
</gene>
<dbReference type="Proteomes" id="UP000683925">
    <property type="component" value="Unassembled WGS sequence"/>
</dbReference>
<organism evidence="2 3">
    <name type="scientific">Paramecium octaurelia</name>
    <dbReference type="NCBI Taxonomy" id="43137"/>
    <lineage>
        <taxon>Eukaryota</taxon>
        <taxon>Sar</taxon>
        <taxon>Alveolata</taxon>
        <taxon>Ciliophora</taxon>
        <taxon>Intramacronucleata</taxon>
        <taxon>Oligohymenophorea</taxon>
        <taxon>Peniculida</taxon>
        <taxon>Parameciidae</taxon>
        <taxon>Paramecium</taxon>
    </lineage>
</organism>
<sequence>MKEYSVNVVQMKIIVFLIIIFIVKIPPDEYEWQEHQLLKKKGKQ</sequence>